<dbReference type="SUPFAM" id="SSF46579">
    <property type="entry name" value="Prefoldin"/>
    <property type="match status" value="1"/>
</dbReference>
<comment type="caution">
    <text evidence="2">The sequence shown here is derived from an EMBL/GenBank/DDBJ whole genome shotgun (WGS) entry which is preliminary data.</text>
</comment>
<protein>
    <submittedName>
        <fullName evidence="2">Uncharacterized protein</fullName>
    </submittedName>
</protein>
<dbReference type="EMBL" id="BRXU01000004">
    <property type="protein sequence ID" value="GLC51554.1"/>
    <property type="molecule type" value="Genomic_DNA"/>
</dbReference>
<dbReference type="InterPro" id="IPR004127">
    <property type="entry name" value="Prefoldin_subunit_alpha"/>
</dbReference>
<organism evidence="2 3">
    <name type="scientific">Pleodorina starrii</name>
    <dbReference type="NCBI Taxonomy" id="330485"/>
    <lineage>
        <taxon>Eukaryota</taxon>
        <taxon>Viridiplantae</taxon>
        <taxon>Chlorophyta</taxon>
        <taxon>core chlorophytes</taxon>
        <taxon>Chlorophyceae</taxon>
        <taxon>CS clade</taxon>
        <taxon>Chlamydomonadales</taxon>
        <taxon>Volvocaceae</taxon>
        <taxon>Pleodorina</taxon>
    </lineage>
</organism>
<evidence type="ECO:0000313" key="3">
    <source>
        <dbReference type="Proteomes" id="UP001165080"/>
    </source>
</evidence>
<dbReference type="AlphaFoldDB" id="A0A9W6F0C5"/>
<dbReference type="Proteomes" id="UP001165080">
    <property type="component" value="Unassembled WGS sequence"/>
</dbReference>
<evidence type="ECO:0000313" key="2">
    <source>
        <dbReference type="EMBL" id="GLC51554.1"/>
    </source>
</evidence>
<dbReference type="GO" id="GO:0006457">
    <property type="term" value="P:protein folding"/>
    <property type="evidence" value="ECO:0007669"/>
    <property type="project" value="UniProtKB-ARBA"/>
</dbReference>
<name>A0A9W6F0C5_9CHLO</name>
<dbReference type="Gene3D" id="1.10.287.370">
    <property type="match status" value="1"/>
</dbReference>
<feature type="coiled-coil region" evidence="1">
    <location>
        <begin position="28"/>
        <end position="62"/>
    </location>
</feature>
<reference evidence="2 3" key="1">
    <citation type="journal article" date="2023" name="Commun. Biol.">
        <title>Reorganization of the ancestral sex-determining regions during the evolution of trioecy in Pleodorina starrii.</title>
        <authorList>
            <person name="Takahashi K."/>
            <person name="Suzuki S."/>
            <person name="Kawai-Toyooka H."/>
            <person name="Yamamoto K."/>
            <person name="Hamaji T."/>
            <person name="Ootsuki R."/>
            <person name="Yamaguchi H."/>
            <person name="Kawachi M."/>
            <person name="Higashiyama T."/>
            <person name="Nozaki H."/>
        </authorList>
    </citation>
    <scope>NUCLEOTIDE SEQUENCE [LARGE SCALE GENOMIC DNA]</scope>
    <source>
        <strain evidence="2 3">NIES-4479</strain>
    </source>
</reference>
<dbReference type="Pfam" id="PF02996">
    <property type="entry name" value="Prefoldin"/>
    <property type="match status" value="1"/>
</dbReference>
<keyword evidence="1" id="KW-0175">Coiled coil</keyword>
<gene>
    <name evidence="2" type="primary">PLEST004859</name>
    <name evidence="2" type="ORF">PLESTB_000514800</name>
</gene>
<dbReference type="GO" id="GO:0009409">
    <property type="term" value="P:response to cold"/>
    <property type="evidence" value="ECO:0007669"/>
    <property type="project" value="UniProtKB-ARBA"/>
</dbReference>
<accession>A0A9W6F0C5</accession>
<keyword evidence="3" id="KW-1185">Reference proteome</keyword>
<proteinExistence type="predicted"/>
<evidence type="ECO:0000256" key="1">
    <source>
        <dbReference type="SAM" id="Coils"/>
    </source>
</evidence>
<dbReference type="InterPro" id="IPR009053">
    <property type="entry name" value="Prefoldin"/>
</dbReference>
<sequence>MVPSDQEQDVPLSPEQLAEQLERFEGYKSEFAADIERLEARRLRLKEDLDEYAQLVDRVQKLITDGTNSFETRVEVGCDVTVAARVPDTRHIFVAVGLGFHVEASLAEVAALVEPRRRHLGGLIEDVEKKLNDARSCASAFDSSLHLLRTGGS</sequence>